<dbReference type="SUPFAM" id="SSF54001">
    <property type="entry name" value="Cysteine proteinases"/>
    <property type="match status" value="1"/>
</dbReference>
<gene>
    <name evidence="7" type="ORF">D7X32_13485</name>
</gene>
<accession>A0A3A8KNY8</accession>
<dbReference type="OrthoDB" id="9807055at2"/>
<dbReference type="InterPro" id="IPR000064">
    <property type="entry name" value="NLP_P60_dom"/>
</dbReference>
<dbReference type="InterPro" id="IPR038765">
    <property type="entry name" value="Papain-like_cys_pep_sf"/>
</dbReference>
<dbReference type="InterPro" id="IPR051794">
    <property type="entry name" value="PG_Endopeptidase_C40"/>
</dbReference>
<dbReference type="GO" id="GO:0006508">
    <property type="term" value="P:proteolysis"/>
    <property type="evidence" value="ECO:0007669"/>
    <property type="project" value="UniProtKB-KW"/>
</dbReference>
<dbReference type="EMBL" id="RAWE01000038">
    <property type="protein sequence ID" value="RKH03664.1"/>
    <property type="molecule type" value="Genomic_DNA"/>
</dbReference>
<dbReference type="GO" id="GO:0008234">
    <property type="term" value="F:cysteine-type peptidase activity"/>
    <property type="evidence" value="ECO:0007669"/>
    <property type="project" value="UniProtKB-KW"/>
</dbReference>
<dbReference type="Gene3D" id="3.90.1720.10">
    <property type="entry name" value="endopeptidase domain like (from Nostoc punctiforme)"/>
    <property type="match status" value="1"/>
</dbReference>
<evidence type="ECO:0000256" key="3">
    <source>
        <dbReference type="ARBA" id="ARBA00022801"/>
    </source>
</evidence>
<evidence type="ECO:0000256" key="5">
    <source>
        <dbReference type="SAM" id="MobiDB-lite"/>
    </source>
</evidence>
<reference evidence="8" key="1">
    <citation type="submission" date="2018-09" db="EMBL/GenBank/DDBJ databases">
        <authorList>
            <person name="Livingstone P.G."/>
            <person name="Whitworth D.E."/>
        </authorList>
    </citation>
    <scope>NUCLEOTIDE SEQUENCE [LARGE SCALE GENOMIC DNA]</scope>
    <source>
        <strain evidence="8">CA043D</strain>
    </source>
</reference>
<feature type="domain" description="NlpC/P60" evidence="6">
    <location>
        <begin position="36"/>
        <end position="191"/>
    </location>
</feature>
<sequence length="194" mass="20712">MGVPLRENSAASRASQKRPFSGEHPKSPEPAVPIITSQRAAFLAIVLAQMHAPYRWGAKGALVSKDGARLFDCSGLVTWAFHQVGGKDWRATHNTDRLWAECVPVAIAADLQPGDLVLYGRAGHTTLHGSPPTDVDPNHVMVHVGAGVVVGASGGGSKTLTLEDAARDDAKVKAFTRVTYRPDVLGFRRLPFVS</sequence>
<feature type="region of interest" description="Disordered" evidence="5">
    <location>
        <begin position="1"/>
        <end position="31"/>
    </location>
</feature>
<keyword evidence="4" id="KW-0788">Thiol protease</keyword>
<dbReference type="AlphaFoldDB" id="A0A3A8KNY8"/>
<evidence type="ECO:0000256" key="4">
    <source>
        <dbReference type="ARBA" id="ARBA00022807"/>
    </source>
</evidence>
<comment type="caution">
    <text evidence="7">The sequence shown here is derived from an EMBL/GenBank/DDBJ whole genome shotgun (WGS) entry which is preliminary data.</text>
</comment>
<evidence type="ECO:0000259" key="6">
    <source>
        <dbReference type="PROSITE" id="PS51935"/>
    </source>
</evidence>
<evidence type="ECO:0000256" key="2">
    <source>
        <dbReference type="ARBA" id="ARBA00022670"/>
    </source>
</evidence>
<name>A0A3A8KNY8_9BACT</name>
<dbReference type="Pfam" id="PF00877">
    <property type="entry name" value="NLPC_P60"/>
    <property type="match status" value="1"/>
</dbReference>
<protein>
    <submittedName>
        <fullName evidence="7">Peptidoglycan endopeptidase</fullName>
    </submittedName>
</protein>
<organism evidence="7 8">
    <name type="scientific">Corallococcus carmarthensis</name>
    <dbReference type="NCBI Taxonomy" id="2316728"/>
    <lineage>
        <taxon>Bacteria</taxon>
        <taxon>Pseudomonadati</taxon>
        <taxon>Myxococcota</taxon>
        <taxon>Myxococcia</taxon>
        <taxon>Myxococcales</taxon>
        <taxon>Cystobacterineae</taxon>
        <taxon>Myxococcaceae</taxon>
        <taxon>Corallococcus</taxon>
    </lineage>
</organism>
<keyword evidence="2" id="KW-0645">Protease</keyword>
<evidence type="ECO:0000313" key="7">
    <source>
        <dbReference type="EMBL" id="RKH03664.1"/>
    </source>
</evidence>
<dbReference type="PROSITE" id="PS51935">
    <property type="entry name" value="NLPC_P60"/>
    <property type="match status" value="1"/>
</dbReference>
<keyword evidence="8" id="KW-1185">Reference proteome</keyword>
<dbReference type="PANTHER" id="PTHR47359:SF3">
    <property type="entry name" value="NLP_P60 DOMAIN-CONTAINING PROTEIN-RELATED"/>
    <property type="match status" value="1"/>
</dbReference>
<comment type="similarity">
    <text evidence="1">Belongs to the peptidase C40 family.</text>
</comment>
<evidence type="ECO:0000256" key="1">
    <source>
        <dbReference type="ARBA" id="ARBA00007074"/>
    </source>
</evidence>
<evidence type="ECO:0000313" key="8">
    <source>
        <dbReference type="Proteomes" id="UP000268313"/>
    </source>
</evidence>
<dbReference type="Proteomes" id="UP000268313">
    <property type="component" value="Unassembled WGS sequence"/>
</dbReference>
<keyword evidence="3" id="KW-0378">Hydrolase</keyword>
<proteinExistence type="inferred from homology"/>
<dbReference type="PANTHER" id="PTHR47359">
    <property type="entry name" value="PEPTIDOGLYCAN DL-ENDOPEPTIDASE CWLO"/>
    <property type="match status" value="1"/>
</dbReference>